<keyword evidence="6" id="KW-1185">Reference proteome</keyword>
<sequence>MPSLDQTDWDILRVLQQNAKASCSTIAKLIYVSEGTVRTRMRKLLEAKVFDFIIYTDPKKIGLDVQAIIGIHTQTDQQRHVAFQLQAFEAVRFVGSFSGTHDLIIQVYFPTKEDLVSFINTDLAATEGVIDVEVNVELKQYKDTFSY</sequence>
<evidence type="ECO:0000313" key="6">
    <source>
        <dbReference type="Proteomes" id="UP000321051"/>
    </source>
</evidence>
<evidence type="ECO:0000256" key="3">
    <source>
        <dbReference type="ARBA" id="ARBA00023163"/>
    </source>
</evidence>
<dbReference type="Pfam" id="PF01037">
    <property type="entry name" value="AsnC_trans_reg"/>
    <property type="match status" value="1"/>
</dbReference>
<dbReference type="Gene3D" id="3.30.70.920">
    <property type="match status" value="1"/>
</dbReference>
<dbReference type="InterPro" id="IPR019888">
    <property type="entry name" value="Tscrpt_reg_AsnC-like"/>
</dbReference>
<dbReference type="GO" id="GO:0005829">
    <property type="term" value="C:cytosol"/>
    <property type="evidence" value="ECO:0007669"/>
    <property type="project" value="TreeGrafter"/>
</dbReference>
<accession>A0A510Y964</accession>
<dbReference type="InterPro" id="IPR000485">
    <property type="entry name" value="AsnC-type_HTH_dom"/>
</dbReference>
<proteinExistence type="predicted"/>
<dbReference type="GO" id="GO:0043200">
    <property type="term" value="P:response to amino acid"/>
    <property type="evidence" value="ECO:0007669"/>
    <property type="project" value="TreeGrafter"/>
</dbReference>
<dbReference type="PROSITE" id="PS50956">
    <property type="entry name" value="HTH_ASNC_2"/>
    <property type="match status" value="1"/>
</dbReference>
<evidence type="ECO:0000313" key="5">
    <source>
        <dbReference type="EMBL" id="GEK59910.1"/>
    </source>
</evidence>
<dbReference type="SUPFAM" id="SSF46785">
    <property type="entry name" value="Winged helix' DNA-binding domain"/>
    <property type="match status" value="1"/>
</dbReference>
<feature type="domain" description="HTH asnC-type" evidence="4">
    <location>
        <begin position="4"/>
        <end position="64"/>
    </location>
</feature>
<reference evidence="5 6" key="1">
    <citation type="submission" date="2019-07" db="EMBL/GenBank/DDBJ databases">
        <title>Whole genome shotgun sequence of Marinococcus halophilus NBRC 102359.</title>
        <authorList>
            <person name="Hosoyama A."/>
            <person name="Uohara A."/>
            <person name="Ohji S."/>
            <person name="Ichikawa N."/>
        </authorList>
    </citation>
    <scope>NUCLEOTIDE SEQUENCE [LARGE SCALE GENOMIC DNA]</scope>
    <source>
        <strain evidence="5 6">NBRC 102359</strain>
    </source>
</reference>
<dbReference type="InterPro" id="IPR036388">
    <property type="entry name" value="WH-like_DNA-bd_sf"/>
</dbReference>
<keyword evidence="3" id="KW-0804">Transcription</keyword>
<dbReference type="PANTHER" id="PTHR30154:SF34">
    <property type="entry name" value="TRANSCRIPTIONAL REGULATOR AZLB"/>
    <property type="match status" value="1"/>
</dbReference>
<name>A0A510Y964_MARHA</name>
<dbReference type="SMART" id="SM00344">
    <property type="entry name" value="HTH_ASNC"/>
    <property type="match status" value="1"/>
</dbReference>
<dbReference type="STRING" id="1371.GCA_900166605_01055"/>
<keyword evidence="2" id="KW-0238">DNA-binding</keyword>
<dbReference type="AlphaFoldDB" id="A0A510Y964"/>
<keyword evidence="1" id="KW-0805">Transcription regulation</keyword>
<dbReference type="Gene3D" id="1.10.10.10">
    <property type="entry name" value="Winged helix-like DNA-binding domain superfamily/Winged helix DNA-binding domain"/>
    <property type="match status" value="1"/>
</dbReference>
<evidence type="ECO:0000256" key="2">
    <source>
        <dbReference type="ARBA" id="ARBA00023125"/>
    </source>
</evidence>
<dbReference type="InterPro" id="IPR011008">
    <property type="entry name" value="Dimeric_a/b-barrel"/>
</dbReference>
<dbReference type="SUPFAM" id="SSF54909">
    <property type="entry name" value="Dimeric alpha+beta barrel"/>
    <property type="match status" value="1"/>
</dbReference>
<dbReference type="Proteomes" id="UP000321051">
    <property type="component" value="Unassembled WGS sequence"/>
</dbReference>
<dbReference type="EMBL" id="BJUN01000022">
    <property type="protein sequence ID" value="GEK59910.1"/>
    <property type="molecule type" value="Genomic_DNA"/>
</dbReference>
<gene>
    <name evidence="5" type="ORF">MHA01_28150</name>
</gene>
<dbReference type="PANTHER" id="PTHR30154">
    <property type="entry name" value="LEUCINE-RESPONSIVE REGULATORY PROTEIN"/>
    <property type="match status" value="1"/>
</dbReference>
<dbReference type="GO" id="GO:0043565">
    <property type="term" value="F:sequence-specific DNA binding"/>
    <property type="evidence" value="ECO:0007669"/>
    <property type="project" value="InterPro"/>
</dbReference>
<dbReference type="InterPro" id="IPR019887">
    <property type="entry name" value="Tscrpt_reg_AsnC/Lrp_C"/>
</dbReference>
<evidence type="ECO:0000256" key="1">
    <source>
        <dbReference type="ARBA" id="ARBA00023015"/>
    </source>
</evidence>
<organism evidence="5 6">
    <name type="scientific">Marinococcus halophilus</name>
    <dbReference type="NCBI Taxonomy" id="1371"/>
    <lineage>
        <taxon>Bacteria</taxon>
        <taxon>Bacillati</taxon>
        <taxon>Bacillota</taxon>
        <taxon>Bacilli</taxon>
        <taxon>Bacillales</taxon>
        <taxon>Bacillaceae</taxon>
        <taxon>Marinococcus</taxon>
    </lineage>
</organism>
<evidence type="ECO:0000259" key="4">
    <source>
        <dbReference type="PROSITE" id="PS50956"/>
    </source>
</evidence>
<dbReference type="Pfam" id="PF13404">
    <property type="entry name" value="HTH_AsnC-type"/>
    <property type="match status" value="1"/>
</dbReference>
<dbReference type="InterPro" id="IPR036390">
    <property type="entry name" value="WH_DNA-bd_sf"/>
</dbReference>
<protein>
    <submittedName>
        <fullName evidence="5">Transcriptional regulator</fullName>
    </submittedName>
</protein>
<dbReference type="RefSeq" id="WP_094908955.1">
    <property type="nucleotide sequence ID" value="NZ_BJUN01000022.1"/>
</dbReference>
<comment type="caution">
    <text evidence="5">The sequence shown here is derived from an EMBL/GenBank/DDBJ whole genome shotgun (WGS) entry which is preliminary data.</text>
</comment>
<dbReference type="OrthoDB" id="34294at2"/>